<dbReference type="InterPro" id="IPR037925">
    <property type="entry name" value="FlgE/F/G-like"/>
</dbReference>
<keyword evidence="6" id="KW-0969">Cilium</keyword>
<feature type="domain" description="Flagellar hook protein FlgE/F/G-like D1" evidence="5">
    <location>
        <begin position="113"/>
        <end position="152"/>
    </location>
</feature>
<feature type="domain" description="Flagellar basal-body/hook protein C-terminal" evidence="4">
    <location>
        <begin position="222"/>
        <end position="265"/>
    </location>
</feature>
<dbReference type="InterPro" id="IPR053967">
    <property type="entry name" value="LlgE_F_G-like_D1"/>
</dbReference>
<dbReference type="PANTHER" id="PTHR30435:SF19">
    <property type="entry name" value="FLAGELLAR BASAL-BODY ROD PROTEIN FLGG"/>
    <property type="match status" value="1"/>
</dbReference>
<evidence type="ECO:0000259" key="3">
    <source>
        <dbReference type="Pfam" id="PF00460"/>
    </source>
</evidence>
<name>A0A9D1TJR1_9BACI</name>
<reference evidence="6" key="1">
    <citation type="journal article" date="2021" name="PeerJ">
        <title>Extensive microbial diversity within the chicken gut microbiome revealed by metagenomics and culture.</title>
        <authorList>
            <person name="Gilroy R."/>
            <person name="Ravi A."/>
            <person name="Getino M."/>
            <person name="Pursley I."/>
            <person name="Horton D.L."/>
            <person name="Alikhan N.F."/>
            <person name="Baker D."/>
            <person name="Gharbi K."/>
            <person name="Hall N."/>
            <person name="Watson M."/>
            <person name="Adriaenssens E.M."/>
            <person name="Foster-Nyarko E."/>
            <person name="Jarju S."/>
            <person name="Secka A."/>
            <person name="Antonio M."/>
            <person name="Oren A."/>
            <person name="Chaudhuri R.R."/>
            <person name="La Ragione R."/>
            <person name="Hildebrand F."/>
            <person name="Pallen M.J."/>
        </authorList>
    </citation>
    <scope>NUCLEOTIDE SEQUENCE</scope>
    <source>
        <strain evidence="6">CHK169-2315</strain>
    </source>
</reference>
<dbReference type="AlphaFoldDB" id="A0A9D1TJR1"/>
<proteinExistence type="inferred from homology"/>
<dbReference type="InterPro" id="IPR001444">
    <property type="entry name" value="Flag_bb_rod_N"/>
</dbReference>
<dbReference type="InterPro" id="IPR019776">
    <property type="entry name" value="Flagellar_basal_body_rod_CS"/>
</dbReference>
<dbReference type="PROSITE" id="PS00588">
    <property type="entry name" value="FLAGELLA_BB_ROD"/>
    <property type="match status" value="1"/>
</dbReference>
<evidence type="ECO:0000259" key="5">
    <source>
        <dbReference type="Pfam" id="PF22692"/>
    </source>
</evidence>
<dbReference type="GO" id="GO:0071978">
    <property type="term" value="P:bacterial-type flagellum-dependent swarming motility"/>
    <property type="evidence" value="ECO:0007669"/>
    <property type="project" value="TreeGrafter"/>
</dbReference>
<evidence type="ECO:0000313" key="6">
    <source>
        <dbReference type="EMBL" id="HIV73587.1"/>
    </source>
</evidence>
<evidence type="ECO:0000256" key="1">
    <source>
        <dbReference type="ARBA" id="ARBA00009677"/>
    </source>
</evidence>
<sequence length="271" mass="29861">MLRGYYTAASGMMAQQRNQEMISNNLANARTPGYKADKAALRAFPEMLIHQMKSKNIPTENGLTLRSNEPIGSLTTGVYAQESIPHFEQGPIRETGMPTDFALVDRYFPDEAGGAFFTVEATDGDVRYTRNGHFTVDGQGYLTNNDGLYVLDNNGNRIMTNDGDFHVTPEGSIVTNDGATTIGIAYIDNVQNLVKEGHDLHRLENGNAVNINNTEAEVNVLQHTLESSNVDVSQSMTEMIAAYRVFEQNQRVLKAYDESMGKAVNDIARLG</sequence>
<dbReference type="GO" id="GO:0009425">
    <property type="term" value="C:bacterial-type flagellum basal body"/>
    <property type="evidence" value="ECO:0007669"/>
    <property type="project" value="UniProtKB-SubCell"/>
</dbReference>
<comment type="caution">
    <text evidence="6">The sequence shown here is derived from an EMBL/GenBank/DDBJ whole genome shotgun (WGS) entry which is preliminary data.</text>
</comment>
<protein>
    <submittedName>
        <fullName evidence="6">Flagellar hook-basal body protein</fullName>
    </submittedName>
</protein>
<evidence type="ECO:0000313" key="7">
    <source>
        <dbReference type="Proteomes" id="UP000823937"/>
    </source>
</evidence>
<dbReference type="PANTHER" id="PTHR30435">
    <property type="entry name" value="FLAGELLAR PROTEIN"/>
    <property type="match status" value="1"/>
</dbReference>
<evidence type="ECO:0000256" key="2">
    <source>
        <dbReference type="RuleBase" id="RU362116"/>
    </source>
</evidence>
<keyword evidence="2" id="KW-0975">Bacterial flagellum</keyword>
<dbReference type="Pfam" id="PF22692">
    <property type="entry name" value="LlgE_F_G_D1"/>
    <property type="match status" value="1"/>
</dbReference>
<comment type="subcellular location">
    <subcellularLocation>
        <location evidence="2">Bacterial flagellum basal body</location>
    </subcellularLocation>
</comment>
<keyword evidence="6" id="KW-0282">Flagellum</keyword>
<accession>A0A9D1TJR1</accession>
<dbReference type="Proteomes" id="UP000823937">
    <property type="component" value="Unassembled WGS sequence"/>
</dbReference>
<feature type="domain" description="Flagellar basal body rod protein N-terminal" evidence="3">
    <location>
        <begin position="6"/>
        <end position="35"/>
    </location>
</feature>
<dbReference type="Pfam" id="PF00460">
    <property type="entry name" value="Flg_bb_rod"/>
    <property type="match status" value="1"/>
</dbReference>
<dbReference type="NCBIfam" id="TIGR03506">
    <property type="entry name" value="FlgEFG_subfam"/>
    <property type="match status" value="1"/>
</dbReference>
<dbReference type="SUPFAM" id="SSF117143">
    <property type="entry name" value="Flagellar hook protein flgE"/>
    <property type="match status" value="1"/>
</dbReference>
<reference evidence="6" key="2">
    <citation type="submission" date="2021-04" db="EMBL/GenBank/DDBJ databases">
        <authorList>
            <person name="Gilroy R."/>
        </authorList>
    </citation>
    <scope>NUCLEOTIDE SEQUENCE</scope>
    <source>
        <strain evidence="6">CHK169-2315</strain>
    </source>
</reference>
<dbReference type="InterPro" id="IPR010930">
    <property type="entry name" value="Flg_bb/hook_C_dom"/>
</dbReference>
<evidence type="ECO:0000259" key="4">
    <source>
        <dbReference type="Pfam" id="PF06429"/>
    </source>
</evidence>
<dbReference type="EMBL" id="DXHX01000013">
    <property type="protein sequence ID" value="HIV73587.1"/>
    <property type="molecule type" value="Genomic_DNA"/>
</dbReference>
<keyword evidence="6" id="KW-0966">Cell projection</keyword>
<dbReference type="Pfam" id="PF06429">
    <property type="entry name" value="Flg_bbr_C"/>
    <property type="match status" value="1"/>
</dbReference>
<dbReference type="InterPro" id="IPR020013">
    <property type="entry name" value="Flagellar_FlgE/F/G"/>
</dbReference>
<comment type="similarity">
    <text evidence="1 2">Belongs to the flagella basal body rod proteins family.</text>
</comment>
<gene>
    <name evidence="6" type="ORF">H9895_00720</name>
</gene>
<organism evidence="6 7">
    <name type="scientific">Candidatus Pseudogracilibacillus intestinigallinarum</name>
    <dbReference type="NCBI Taxonomy" id="2838742"/>
    <lineage>
        <taxon>Bacteria</taxon>
        <taxon>Bacillati</taxon>
        <taxon>Bacillota</taxon>
        <taxon>Bacilli</taxon>
        <taxon>Bacillales</taxon>
        <taxon>Bacillaceae</taxon>
        <taxon>Pseudogracilibacillus</taxon>
    </lineage>
</organism>